<evidence type="ECO:0000313" key="11">
    <source>
        <dbReference type="EMBL" id="OQD73449.1"/>
    </source>
</evidence>
<evidence type="ECO:0000256" key="8">
    <source>
        <dbReference type="SAM" id="MobiDB-lite"/>
    </source>
</evidence>
<feature type="domain" description="Nse4/EID protein Nse3/MAGE-binding" evidence="10">
    <location>
        <begin position="139"/>
        <end position="182"/>
    </location>
</feature>
<feature type="compositionally biased region" description="Polar residues" evidence="8">
    <location>
        <begin position="32"/>
        <end position="48"/>
    </location>
</feature>
<evidence type="ECO:0000256" key="4">
    <source>
        <dbReference type="ARBA" id="ARBA00023172"/>
    </source>
</evidence>
<dbReference type="Pfam" id="PF15412">
    <property type="entry name" value="Nse4-Nse3_bdg"/>
    <property type="match status" value="1"/>
</dbReference>
<feature type="domain" description="Non-structural maintenance of chromosome element 4 C-terminal" evidence="9">
    <location>
        <begin position="340"/>
        <end position="427"/>
    </location>
</feature>
<dbReference type="OrthoDB" id="361242at2759"/>
<feature type="region of interest" description="Disordered" evidence="8">
    <location>
        <begin position="1"/>
        <end position="91"/>
    </location>
</feature>
<dbReference type="OMA" id="FMGINRT"/>
<comment type="subunit">
    <text evidence="7">Component of the SMC5-SMC6 complex.</text>
</comment>
<comment type="similarity">
    <text evidence="2 7">Belongs to the NSE4 family.</text>
</comment>
<keyword evidence="6 7" id="KW-0539">Nucleus</keyword>
<dbReference type="EMBL" id="MDYL01000015">
    <property type="protein sequence ID" value="OQD73449.1"/>
    <property type="molecule type" value="Genomic_DNA"/>
</dbReference>
<dbReference type="STRING" id="69771.A0A1V6P8W7"/>
<evidence type="ECO:0000256" key="3">
    <source>
        <dbReference type="ARBA" id="ARBA00022763"/>
    </source>
</evidence>
<comment type="subcellular location">
    <subcellularLocation>
        <location evidence="1 7">Nucleus</location>
    </subcellularLocation>
</comment>
<dbReference type="InterPro" id="IPR014854">
    <property type="entry name" value="Nse4_C"/>
</dbReference>
<sequence length="443" mass="49997">MEPVPLSQPSEATARSRSPPTPSNFSDKENPRSANKRTTAQMAPSSQSAKRRRLTDRASNIQSRMPPSSQRHDNTRYYDPDQDEDERRRTRKQYRDLVVDFNDSRAEFMRSGNNGIYETVSKANVLYENVKQTSDATLDSRLLVNAADLSHRKAAQLALGDSSAGIDVDEFVTKCISFMRRGPDSSEAMPSSTQNRRRHRRSQREADSDDEDGAAGDAMNWDWLGRAACLPHNARPSVSGWLLGPLSVQKRTRQITQRTRAERFDATQAVRPQELQQEDLGQQENSNLTVICTRVNNLLHEASGKAEDEVNKELDTVANPTEKMIQDIMDKHGISTDGGLNLFRFCINPQSFGQSVENLFYVSFLVRDGTVGVGTDSRGIPNLIPSVPYAPSEAQKKQIQKRQAVFSLDFDTWRELIKVFKISESIIPHREEQEEETGRTWHG</sequence>
<evidence type="ECO:0000313" key="12">
    <source>
        <dbReference type="Proteomes" id="UP000191522"/>
    </source>
</evidence>
<dbReference type="InterPro" id="IPR029225">
    <property type="entry name" value="Nse4_Nse3-bd"/>
</dbReference>
<accession>A0A1V6P8W7</accession>
<dbReference type="AlphaFoldDB" id="A0A1V6P8W7"/>
<reference evidence="12" key="1">
    <citation type="journal article" date="2017" name="Nat. Microbiol.">
        <title>Global analysis of biosynthetic gene clusters reveals vast potential of secondary metabolite production in Penicillium species.</title>
        <authorList>
            <person name="Nielsen J.C."/>
            <person name="Grijseels S."/>
            <person name="Prigent S."/>
            <person name="Ji B."/>
            <person name="Dainat J."/>
            <person name="Nielsen K.F."/>
            <person name="Frisvad J.C."/>
            <person name="Workman M."/>
            <person name="Nielsen J."/>
        </authorList>
    </citation>
    <scope>NUCLEOTIDE SEQUENCE [LARGE SCALE GENOMIC DNA]</scope>
    <source>
        <strain evidence="12">IBT 11843</strain>
    </source>
</reference>
<evidence type="ECO:0000256" key="1">
    <source>
        <dbReference type="ARBA" id="ARBA00004123"/>
    </source>
</evidence>
<keyword evidence="12" id="KW-1185">Reference proteome</keyword>
<feature type="compositionally biased region" description="Polar residues" evidence="8">
    <location>
        <begin position="7"/>
        <end position="18"/>
    </location>
</feature>
<evidence type="ECO:0000259" key="9">
    <source>
        <dbReference type="Pfam" id="PF08743"/>
    </source>
</evidence>
<organism evidence="11 12">
    <name type="scientific">Penicillium decumbens</name>
    <dbReference type="NCBI Taxonomy" id="69771"/>
    <lineage>
        <taxon>Eukaryota</taxon>
        <taxon>Fungi</taxon>
        <taxon>Dikarya</taxon>
        <taxon>Ascomycota</taxon>
        <taxon>Pezizomycotina</taxon>
        <taxon>Eurotiomycetes</taxon>
        <taxon>Eurotiomycetidae</taxon>
        <taxon>Eurotiales</taxon>
        <taxon>Aspergillaceae</taxon>
        <taxon>Penicillium</taxon>
    </lineage>
</organism>
<gene>
    <name evidence="11" type="ORF">PENDEC_c015G00559</name>
</gene>
<dbReference type="Pfam" id="PF08743">
    <property type="entry name" value="Nse4_C"/>
    <property type="match status" value="1"/>
</dbReference>
<keyword evidence="3 7" id="KW-0227">DNA damage</keyword>
<evidence type="ECO:0000256" key="6">
    <source>
        <dbReference type="ARBA" id="ARBA00023242"/>
    </source>
</evidence>
<name>A0A1V6P8W7_PENDC</name>
<keyword evidence="4 7" id="KW-0233">DNA recombination</keyword>
<feature type="region of interest" description="Disordered" evidence="8">
    <location>
        <begin position="182"/>
        <end position="214"/>
    </location>
</feature>
<dbReference type="GO" id="GO:0006281">
    <property type="term" value="P:DNA repair"/>
    <property type="evidence" value="ECO:0007669"/>
    <property type="project" value="UniProtKB-UniRule"/>
</dbReference>
<protein>
    <recommendedName>
        <fullName evidence="7">Non-structural maintenance of chromosomes element 4</fullName>
    </recommendedName>
</protein>
<proteinExistence type="inferred from homology"/>
<evidence type="ECO:0000256" key="2">
    <source>
        <dbReference type="ARBA" id="ARBA00008997"/>
    </source>
</evidence>
<keyword evidence="5 7" id="KW-0234">DNA repair</keyword>
<dbReference type="Proteomes" id="UP000191522">
    <property type="component" value="Unassembled WGS sequence"/>
</dbReference>
<dbReference type="PANTHER" id="PTHR16140">
    <property type="entry name" value="NON-STRUCTURAL MAINTENANCE OF CHROMOSOMES ELEMENT 4"/>
    <property type="match status" value="1"/>
</dbReference>
<dbReference type="PANTHER" id="PTHR16140:SF0">
    <property type="entry name" value="NON-STRUCTURAL MAINTENANCE OF CHROMOSOMES ELEMENT 4"/>
    <property type="match status" value="1"/>
</dbReference>
<comment type="caution">
    <text evidence="11">The sequence shown here is derived from an EMBL/GenBank/DDBJ whole genome shotgun (WGS) entry which is preliminary data.</text>
</comment>
<feature type="compositionally biased region" description="Polar residues" evidence="8">
    <location>
        <begin position="57"/>
        <end position="69"/>
    </location>
</feature>
<feature type="compositionally biased region" description="Basic and acidic residues" evidence="8">
    <location>
        <begin position="70"/>
        <end position="91"/>
    </location>
</feature>
<evidence type="ECO:0000256" key="7">
    <source>
        <dbReference type="RuleBase" id="RU365071"/>
    </source>
</evidence>
<dbReference type="GO" id="GO:0006310">
    <property type="term" value="P:DNA recombination"/>
    <property type="evidence" value="ECO:0007669"/>
    <property type="project" value="UniProtKB-UniRule"/>
</dbReference>
<dbReference type="GO" id="GO:0030915">
    <property type="term" value="C:Smc5-Smc6 complex"/>
    <property type="evidence" value="ECO:0007669"/>
    <property type="project" value="UniProtKB-UniRule"/>
</dbReference>
<dbReference type="InterPro" id="IPR027786">
    <property type="entry name" value="Nse4/EID"/>
</dbReference>
<evidence type="ECO:0000256" key="5">
    <source>
        <dbReference type="ARBA" id="ARBA00023204"/>
    </source>
</evidence>
<evidence type="ECO:0000259" key="10">
    <source>
        <dbReference type="Pfam" id="PF15412"/>
    </source>
</evidence>
<dbReference type="GO" id="GO:0005634">
    <property type="term" value="C:nucleus"/>
    <property type="evidence" value="ECO:0007669"/>
    <property type="project" value="UniProtKB-SubCell"/>
</dbReference>
<comment type="function">
    <text evidence="7">Component of the SMC5-SMC6 complex, that promotes sister chromatid alignment after DNA damage and facilitates double-stranded DNA breaks (DSBs) repair via homologous recombination between sister chromatids.</text>
</comment>